<evidence type="ECO:0000256" key="1">
    <source>
        <dbReference type="SAM" id="MobiDB-lite"/>
    </source>
</evidence>
<sequence>AYDCVPNRPRRGARAVRPASGRLRLARLDGFGRRAGVGGAARGGRPPREDQGRRQQAGGLRPDAGGAAGGPRCNRRTRRGRGGGCCRADPSGAYSPNLV</sequence>
<dbReference type="EMBL" id="CADCUW010000292">
    <property type="protein sequence ID" value="CAA9417762.1"/>
    <property type="molecule type" value="Genomic_DNA"/>
</dbReference>
<name>A0A6J4PLX2_9ACTN</name>
<reference evidence="2" key="1">
    <citation type="submission" date="2020-02" db="EMBL/GenBank/DDBJ databases">
        <authorList>
            <person name="Meier V. D."/>
        </authorList>
    </citation>
    <scope>NUCLEOTIDE SEQUENCE</scope>
    <source>
        <strain evidence="2">AVDCRST_MAG01</strain>
    </source>
</reference>
<proteinExistence type="predicted"/>
<feature type="region of interest" description="Disordered" evidence="1">
    <location>
        <begin position="30"/>
        <end position="99"/>
    </location>
</feature>
<gene>
    <name evidence="2" type="ORF">AVDCRST_MAG01-01-2040</name>
</gene>
<organism evidence="2">
    <name type="scientific">uncultured Rubrobacteraceae bacterium</name>
    <dbReference type="NCBI Taxonomy" id="349277"/>
    <lineage>
        <taxon>Bacteria</taxon>
        <taxon>Bacillati</taxon>
        <taxon>Actinomycetota</taxon>
        <taxon>Rubrobacteria</taxon>
        <taxon>Rubrobacterales</taxon>
        <taxon>Rubrobacteraceae</taxon>
        <taxon>environmental samples</taxon>
    </lineage>
</organism>
<dbReference type="AlphaFoldDB" id="A0A6J4PLX2"/>
<evidence type="ECO:0000313" key="2">
    <source>
        <dbReference type="EMBL" id="CAA9417762.1"/>
    </source>
</evidence>
<feature type="non-terminal residue" evidence="2">
    <location>
        <position position="1"/>
    </location>
</feature>
<accession>A0A6J4PLX2</accession>
<feature type="non-terminal residue" evidence="2">
    <location>
        <position position="99"/>
    </location>
</feature>
<protein>
    <submittedName>
        <fullName evidence="2">Uncharacterized protein</fullName>
    </submittedName>
</protein>
<feature type="compositionally biased region" description="Gly residues" evidence="1">
    <location>
        <begin position="33"/>
        <end position="42"/>
    </location>
</feature>